<dbReference type="EMBL" id="CM009295">
    <property type="protein sequence ID" value="PNT31909.1"/>
    <property type="molecule type" value="Genomic_DNA"/>
</dbReference>
<dbReference type="AlphaFoldDB" id="U5GDI8"/>
<keyword evidence="2" id="KW-1185">Reference proteome</keyword>
<sequence length="89" mass="10095">MNLYCSLYRPYKGFLMLFCFMFDAPFEVNLIEVSSSLPLFIGQAGYSCYQIDEPTLSVVTLSLLVIFATNYEDPTNNLEEIVEDKGLTS</sequence>
<protein>
    <submittedName>
        <fullName evidence="1">Uncharacterized protein</fullName>
    </submittedName>
</protein>
<evidence type="ECO:0000313" key="1">
    <source>
        <dbReference type="EMBL" id="PNT31909.1"/>
    </source>
</evidence>
<gene>
    <name evidence="1" type="ORF">POPTR_006G155600</name>
</gene>
<proteinExistence type="predicted"/>
<organism evidence="1 2">
    <name type="scientific">Populus trichocarpa</name>
    <name type="common">Western balsam poplar</name>
    <name type="synonym">Populus balsamifera subsp. trichocarpa</name>
    <dbReference type="NCBI Taxonomy" id="3694"/>
    <lineage>
        <taxon>Eukaryota</taxon>
        <taxon>Viridiplantae</taxon>
        <taxon>Streptophyta</taxon>
        <taxon>Embryophyta</taxon>
        <taxon>Tracheophyta</taxon>
        <taxon>Spermatophyta</taxon>
        <taxon>Magnoliopsida</taxon>
        <taxon>eudicotyledons</taxon>
        <taxon>Gunneridae</taxon>
        <taxon>Pentapetalae</taxon>
        <taxon>rosids</taxon>
        <taxon>fabids</taxon>
        <taxon>Malpighiales</taxon>
        <taxon>Salicaceae</taxon>
        <taxon>Saliceae</taxon>
        <taxon>Populus</taxon>
    </lineage>
</organism>
<accession>U5GDI8</accession>
<dbReference type="Proteomes" id="UP000006729">
    <property type="component" value="Chromosome 6"/>
</dbReference>
<reference evidence="1 2" key="1">
    <citation type="journal article" date="2006" name="Science">
        <title>The genome of black cottonwood, Populus trichocarpa (Torr. &amp; Gray).</title>
        <authorList>
            <person name="Tuskan G.A."/>
            <person name="Difazio S."/>
            <person name="Jansson S."/>
            <person name="Bohlmann J."/>
            <person name="Grigoriev I."/>
            <person name="Hellsten U."/>
            <person name="Putnam N."/>
            <person name="Ralph S."/>
            <person name="Rombauts S."/>
            <person name="Salamov A."/>
            <person name="Schein J."/>
            <person name="Sterck L."/>
            <person name="Aerts A."/>
            <person name="Bhalerao R.R."/>
            <person name="Bhalerao R.P."/>
            <person name="Blaudez D."/>
            <person name="Boerjan W."/>
            <person name="Brun A."/>
            <person name="Brunner A."/>
            <person name="Busov V."/>
            <person name="Campbell M."/>
            <person name="Carlson J."/>
            <person name="Chalot M."/>
            <person name="Chapman J."/>
            <person name="Chen G.L."/>
            <person name="Cooper D."/>
            <person name="Coutinho P.M."/>
            <person name="Couturier J."/>
            <person name="Covert S."/>
            <person name="Cronk Q."/>
            <person name="Cunningham R."/>
            <person name="Davis J."/>
            <person name="Degroeve S."/>
            <person name="Dejardin A."/>
            <person name="Depamphilis C."/>
            <person name="Detter J."/>
            <person name="Dirks B."/>
            <person name="Dubchak I."/>
            <person name="Duplessis S."/>
            <person name="Ehlting J."/>
            <person name="Ellis B."/>
            <person name="Gendler K."/>
            <person name="Goodstein D."/>
            <person name="Gribskov M."/>
            <person name="Grimwood J."/>
            <person name="Groover A."/>
            <person name="Gunter L."/>
            <person name="Hamberger B."/>
            <person name="Heinze B."/>
            <person name="Helariutta Y."/>
            <person name="Henrissat B."/>
            <person name="Holligan D."/>
            <person name="Holt R."/>
            <person name="Huang W."/>
            <person name="Islam-Faridi N."/>
            <person name="Jones S."/>
            <person name="Jones-Rhoades M."/>
            <person name="Jorgensen R."/>
            <person name="Joshi C."/>
            <person name="Kangasjarvi J."/>
            <person name="Karlsson J."/>
            <person name="Kelleher C."/>
            <person name="Kirkpatrick R."/>
            <person name="Kirst M."/>
            <person name="Kohler A."/>
            <person name="Kalluri U."/>
            <person name="Larimer F."/>
            <person name="Leebens-Mack J."/>
            <person name="Leple J.C."/>
            <person name="Locascio P."/>
            <person name="Lou Y."/>
            <person name="Lucas S."/>
            <person name="Martin F."/>
            <person name="Montanini B."/>
            <person name="Napoli C."/>
            <person name="Nelson D.R."/>
            <person name="Nelson C."/>
            <person name="Nieminen K."/>
            <person name="Nilsson O."/>
            <person name="Pereda V."/>
            <person name="Peter G."/>
            <person name="Philippe R."/>
            <person name="Pilate G."/>
            <person name="Poliakov A."/>
            <person name="Razumovskaya J."/>
            <person name="Richardson P."/>
            <person name="Rinaldi C."/>
            <person name="Ritland K."/>
            <person name="Rouze P."/>
            <person name="Ryaboy D."/>
            <person name="Schmutz J."/>
            <person name="Schrader J."/>
            <person name="Segerman B."/>
            <person name="Shin H."/>
            <person name="Siddiqui A."/>
            <person name="Sterky F."/>
            <person name="Terry A."/>
            <person name="Tsai C.J."/>
            <person name="Uberbacher E."/>
            <person name="Unneberg P."/>
            <person name="Vahala J."/>
            <person name="Wall K."/>
            <person name="Wessler S."/>
            <person name="Yang G."/>
            <person name="Yin T."/>
            <person name="Douglas C."/>
            <person name="Marra M."/>
            <person name="Sandberg G."/>
            <person name="Van de Peer Y."/>
            <person name="Rokhsar D."/>
        </authorList>
    </citation>
    <scope>NUCLEOTIDE SEQUENCE [LARGE SCALE GENOMIC DNA]</scope>
    <source>
        <strain evidence="2">cv. Nisqually</strain>
    </source>
</reference>
<dbReference type="HOGENOM" id="CLU_2458940_0_0_1"/>
<dbReference type="InParanoid" id="U5GDI8"/>
<evidence type="ECO:0000313" key="2">
    <source>
        <dbReference type="Proteomes" id="UP000006729"/>
    </source>
</evidence>
<name>U5GDI8_POPTR</name>